<accession>A0ABY0UGG7</accession>
<keyword evidence="2" id="KW-1185">Reference proteome</keyword>
<dbReference type="EMBL" id="LT629753">
    <property type="protein sequence ID" value="SDS64523.1"/>
    <property type="molecule type" value="Genomic_DNA"/>
</dbReference>
<organism evidence="1 2">
    <name type="scientific">Pseudomonas cedrina</name>
    <dbReference type="NCBI Taxonomy" id="651740"/>
    <lineage>
        <taxon>Bacteria</taxon>
        <taxon>Pseudomonadati</taxon>
        <taxon>Pseudomonadota</taxon>
        <taxon>Gammaproteobacteria</taxon>
        <taxon>Pseudomonadales</taxon>
        <taxon>Pseudomonadaceae</taxon>
        <taxon>Pseudomonas</taxon>
    </lineage>
</organism>
<dbReference type="Proteomes" id="UP000199576">
    <property type="component" value="Chromosome I"/>
</dbReference>
<evidence type="ECO:0000313" key="2">
    <source>
        <dbReference type="Proteomes" id="UP000199576"/>
    </source>
</evidence>
<proteinExistence type="predicted"/>
<sequence length="34" mass="3894">MPTFYRCPTYYIMSISWSTLLKSGADFFDPGARA</sequence>
<gene>
    <name evidence="1" type="ORF">SAMN04490182_2035</name>
</gene>
<protein>
    <submittedName>
        <fullName evidence="1">Uncharacterized protein</fullName>
    </submittedName>
</protein>
<reference evidence="1 2" key="1">
    <citation type="submission" date="2016-10" db="EMBL/GenBank/DDBJ databases">
        <authorList>
            <person name="Varghese N."/>
            <person name="Submissions S."/>
        </authorList>
    </citation>
    <scope>NUCLEOTIDE SEQUENCE [LARGE SCALE GENOMIC DNA]</scope>
    <source>
        <strain evidence="1 2">BS2981</strain>
    </source>
</reference>
<name>A0ABY0UGG7_PSECE</name>
<evidence type="ECO:0000313" key="1">
    <source>
        <dbReference type="EMBL" id="SDS64523.1"/>
    </source>
</evidence>